<keyword evidence="1" id="KW-0378">Hydrolase</keyword>
<sequence>MVRTLRTFRPGHLAFLVALTLFGLAQAQSGVRIARTSPAVKEAAPGATVTHVFRLEGEGRVRVEPRSELGWPLLTLARTFVLQPGRAAFYPVTLRVPATARAGERDRLVVTAAGASAEAYTVAAYRPGLEVVRPERAHYLPPVAWFTLTLKNTGNGDDAALVRLETLQGLPVYHARVPLAAGEEKNLRLPLENADTLRLRVRLERGGLERSDVLPVDFAPQKTDGGFRLIGRLGAAYSYPRAVSFSIGAAGPLSDFVQFRLGAGYALGGSPAGTLGFSWKQGYLSASFGPIYGVALGLYEGAVSAQLSLSGPQLRGGLNLDVNGSGYGLGAAAVLDDRPSLRLYGDVNTGQAAQGAAFQPGTLRFELAARPLETAYEANLGYGFGWRNVPLNLDLHAAGRPGAPVRFGLGADANPAAFSLGGNVGWTGLGLEDWSLAAASSTDRLGLDASLPVAFGARAGPGRASAFASARLDLPAPWSSLTGEARAEYRGGSWAFSLAGGSQASTADGLALLDLGGRVGWPPELNELAFGVRTGSSLVRMQADLKWAPWKPGLSTGVTFELPTGGALLRAQARRAWYAGRTTLGLSADVPVVLEVPEAVTRFFGGRNAGWVEGVVSLEGPERLRKGLVVRADGREAVTDAAGRFRLQLPPGRYTVRIAEDRLPAVLLPLEPEAQVEVRPKRGVHVELRVAARALLVGRVRVEAEPGRELPPERFAVEVGDPRGRTTSLFTQADGSFQLPGLPPGRYAVRLMEERLPPGWKALEREAAVELTAGEVAHVELTVRPPERKVYQGAAVQILSVKPEADTVPPGAAPLVEVRLAGEARRVFVTYMDQPLGVLLPSAEDPQLWRGRVRVPASASGTLPLVLHAQNGREVRFPFFLNVSPSAPWGVVRTPLAARPGQTLPLAVHWYAPVETSWVEVAGVTYPLAGEGADWRGEWTMPADAKGRLRLKAAARLASGAAIEMVRFVLVRER</sequence>
<accession>A0A7C4V833</accession>
<protein>
    <submittedName>
        <fullName evidence="1">Carboxypeptidase regulatory-like domain-containing protein</fullName>
    </submittedName>
</protein>
<dbReference type="GO" id="GO:0030246">
    <property type="term" value="F:carbohydrate binding"/>
    <property type="evidence" value="ECO:0007669"/>
    <property type="project" value="InterPro"/>
</dbReference>
<name>A0A7C4V833_9DEIN</name>
<dbReference type="Proteomes" id="UP000885759">
    <property type="component" value="Unassembled WGS sequence"/>
</dbReference>
<gene>
    <name evidence="1" type="ORF">ENK37_11690</name>
</gene>
<dbReference type="AlphaFoldDB" id="A0A7C4V833"/>
<organism evidence="1">
    <name type="scientific">Oceanithermus profundus</name>
    <dbReference type="NCBI Taxonomy" id="187137"/>
    <lineage>
        <taxon>Bacteria</taxon>
        <taxon>Thermotogati</taxon>
        <taxon>Deinococcota</taxon>
        <taxon>Deinococci</taxon>
        <taxon>Thermales</taxon>
        <taxon>Thermaceae</taxon>
        <taxon>Oceanithermus</taxon>
    </lineage>
</organism>
<keyword evidence="1" id="KW-0121">Carboxypeptidase</keyword>
<comment type="caution">
    <text evidence="1">The sequence shown here is derived from an EMBL/GenBank/DDBJ whole genome shotgun (WGS) entry which is preliminary data.</text>
</comment>
<dbReference type="SUPFAM" id="SSF49452">
    <property type="entry name" value="Starch-binding domain-like"/>
    <property type="match status" value="1"/>
</dbReference>
<dbReference type="InterPro" id="IPR013784">
    <property type="entry name" value="Carb-bd-like_fold"/>
</dbReference>
<proteinExistence type="predicted"/>
<reference evidence="1" key="1">
    <citation type="journal article" date="2020" name="mSystems">
        <title>Genome- and Community-Level Interaction Insights into Carbon Utilization and Element Cycling Functions of Hydrothermarchaeota in Hydrothermal Sediment.</title>
        <authorList>
            <person name="Zhou Z."/>
            <person name="Liu Y."/>
            <person name="Xu W."/>
            <person name="Pan J."/>
            <person name="Luo Z.H."/>
            <person name="Li M."/>
        </authorList>
    </citation>
    <scope>NUCLEOTIDE SEQUENCE [LARGE SCALE GENOMIC DNA]</scope>
    <source>
        <strain evidence="1">HyVt-570</strain>
    </source>
</reference>
<dbReference type="EMBL" id="DRPZ01000291">
    <property type="protein sequence ID" value="HGY10691.1"/>
    <property type="molecule type" value="Genomic_DNA"/>
</dbReference>
<evidence type="ECO:0000313" key="1">
    <source>
        <dbReference type="EMBL" id="HGY10691.1"/>
    </source>
</evidence>
<dbReference type="GO" id="GO:0004180">
    <property type="term" value="F:carboxypeptidase activity"/>
    <property type="evidence" value="ECO:0007669"/>
    <property type="project" value="UniProtKB-KW"/>
</dbReference>
<keyword evidence="1" id="KW-0645">Protease</keyword>